<dbReference type="PhylomeDB" id="A0A0G4G8V1"/>
<dbReference type="InterPro" id="IPR007248">
    <property type="entry name" value="Mpv17_PMP22"/>
</dbReference>
<accession>A0A0G4G8V1</accession>
<dbReference type="GO" id="GO:0005737">
    <property type="term" value="C:cytoplasm"/>
    <property type="evidence" value="ECO:0007669"/>
    <property type="project" value="TreeGrafter"/>
</dbReference>
<keyword evidence="4" id="KW-1133">Transmembrane helix</keyword>
<feature type="compositionally biased region" description="Basic and acidic residues" evidence="6">
    <location>
        <begin position="367"/>
        <end position="380"/>
    </location>
</feature>
<reference evidence="8 9" key="1">
    <citation type="submission" date="2014-11" db="EMBL/GenBank/DDBJ databases">
        <authorList>
            <person name="Zhu J."/>
            <person name="Qi W."/>
            <person name="Song R."/>
        </authorList>
    </citation>
    <scope>NUCLEOTIDE SEQUENCE [LARGE SCALE GENOMIC DNA]</scope>
</reference>
<evidence type="ECO:0000256" key="7">
    <source>
        <dbReference type="SAM" id="SignalP"/>
    </source>
</evidence>
<keyword evidence="3" id="KW-0812">Transmembrane</keyword>
<name>A0A0G4G8V1_VITBC</name>
<dbReference type="VEuPathDB" id="CryptoDB:Vbra_22700"/>
<feature type="region of interest" description="Disordered" evidence="6">
    <location>
        <begin position="360"/>
        <end position="380"/>
    </location>
</feature>
<feature type="chain" id="PRO_5005189851" evidence="7">
    <location>
        <begin position="22"/>
        <end position="380"/>
    </location>
</feature>
<dbReference type="PANTHER" id="PTHR11266:SF121">
    <property type="entry name" value="OS09G0315000 PROTEIN"/>
    <property type="match status" value="1"/>
</dbReference>
<evidence type="ECO:0000256" key="4">
    <source>
        <dbReference type="ARBA" id="ARBA00022989"/>
    </source>
</evidence>
<feature type="signal peptide" evidence="7">
    <location>
        <begin position="1"/>
        <end position="21"/>
    </location>
</feature>
<sequence>MLICLLNAAALLSALASATSAFRAPAVPQPLFRSSAKKVLLKAARSESAPAVATTSDGVDVMMDRRRDGAHERKTERHSGVEVDVDVDASVADRAVQSHGSLSAGGSGHGDGVSIWDEWLQVFKREDNKEWDIDLVVNTSLVAVFFIGALWKIISIEMDAWRGWTTLEIATRVLPANWGAYLGVLAAKPVLVKALTSGTAYTLGDGIAQITEGTGLGGLDRARVARNGFAGLVGHGPLSHYWYILSESFFASIGITAWWAVFPKLVVDLTLWGPFFCSIYLAINGFLEGKRPEHVLDGIRTNVIPLCIQGAKFWGIVGLATYSVIPIDQRLLWVDLMELFWVTILSTTYNRKEQKEAKADLEEALEREEREEMRTEFTTR</sequence>
<dbReference type="Proteomes" id="UP000041254">
    <property type="component" value="Unassembled WGS sequence"/>
</dbReference>
<evidence type="ECO:0000313" key="8">
    <source>
        <dbReference type="EMBL" id="CEM25282.1"/>
    </source>
</evidence>
<protein>
    <submittedName>
        <fullName evidence="8">Uncharacterized protein</fullName>
    </submittedName>
</protein>
<evidence type="ECO:0000256" key="6">
    <source>
        <dbReference type="SAM" id="MobiDB-lite"/>
    </source>
</evidence>
<dbReference type="OrthoDB" id="430207at2759"/>
<dbReference type="GO" id="GO:0016020">
    <property type="term" value="C:membrane"/>
    <property type="evidence" value="ECO:0007669"/>
    <property type="project" value="UniProtKB-SubCell"/>
</dbReference>
<dbReference type="PANTHER" id="PTHR11266">
    <property type="entry name" value="PEROXISOMAL MEMBRANE PROTEIN 2, PXMP2 MPV17"/>
    <property type="match status" value="1"/>
</dbReference>
<evidence type="ECO:0000256" key="2">
    <source>
        <dbReference type="ARBA" id="ARBA00006824"/>
    </source>
</evidence>
<evidence type="ECO:0000256" key="3">
    <source>
        <dbReference type="ARBA" id="ARBA00022692"/>
    </source>
</evidence>
<evidence type="ECO:0000256" key="1">
    <source>
        <dbReference type="ARBA" id="ARBA00004141"/>
    </source>
</evidence>
<dbReference type="STRING" id="1169540.A0A0G4G8V1"/>
<gene>
    <name evidence="8" type="ORF">Vbra_22700</name>
</gene>
<keyword evidence="7" id="KW-0732">Signal</keyword>
<proteinExistence type="inferred from homology"/>
<evidence type="ECO:0000313" key="9">
    <source>
        <dbReference type="Proteomes" id="UP000041254"/>
    </source>
</evidence>
<dbReference type="OMA" id="WYILSES"/>
<dbReference type="InParanoid" id="A0A0G4G8V1"/>
<keyword evidence="9" id="KW-1185">Reference proteome</keyword>
<dbReference type="Pfam" id="PF04117">
    <property type="entry name" value="Mpv17_PMP22"/>
    <property type="match status" value="1"/>
</dbReference>
<dbReference type="EMBL" id="CDMY01000595">
    <property type="protein sequence ID" value="CEM25282.1"/>
    <property type="molecule type" value="Genomic_DNA"/>
</dbReference>
<comment type="subcellular location">
    <subcellularLocation>
        <location evidence="1">Membrane</location>
        <topology evidence="1">Multi-pass membrane protein</topology>
    </subcellularLocation>
</comment>
<evidence type="ECO:0000256" key="5">
    <source>
        <dbReference type="ARBA" id="ARBA00023136"/>
    </source>
</evidence>
<comment type="similarity">
    <text evidence="2">Belongs to the peroxisomal membrane protein PXMP2/4 family.</text>
</comment>
<keyword evidence="5" id="KW-0472">Membrane</keyword>
<dbReference type="AlphaFoldDB" id="A0A0G4G8V1"/>
<organism evidence="8 9">
    <name type="scientific">Vitrella brassicaformis (strain CCMP3155)</name>
    <dbReference type="NCBI Taxonomy" id="1169540"/>
    <lineage>
        <taxon>Eukaryota</taxon>
        <taxon>Sar</taxon>
        <taxon>Alveolata</taxon>
        <taxon>Colpodellida</taxon>
        <taxon>Vitrellaceae</taxon>
        <taxon>Vitrella</taxon>
    </lineage>
</organism>